<dbReference type="OrthoDB" id="1284551at2759"/>
<dbReference type="InterPro" id="IPR001680">
    <property type="entry name" value="WD40_rpt"/>
</dbReference>
<dbReference type="STRING" id="1280837.A0A316V4P4"/>
<feature type="region of interest" description="Disordered" evidence="4">
    <location>
        <begin position="428"/>
        <end position="451"/>
    </location>
</feature>
<dbReference type="RefSeq" id="XP_025351763.1">
    <property type="nucleotide sequence ID" value="XM_025503102.1"/>
</dbReference>
<dbReference type="SMART" id="SM00320">
    <property type="entry name" value="WD40"/>
    <property type="match status" value="4"/>
</dbReference>
<dbReference type="PANTHER" id="PTHR19919">
    <property type="entry name" value="WD REPEAT CONTAINING PROTEIN"/>
    <property type="match status" value="1"/>
</dbReference>
<reference evidence="5 6" key="1">
    <citation type="journal article" date="2018" name="Mol. Biol. Evol.">
        <title>Broad Genomic Sampling Reveals a Smut Pathogenic Ancestry of the Fungal Clade Ustilaginomycotina.</title>
        <authorList>
            <person name="Kijpornyongpan T."/>
            <person name="Mondo S.J."/>
            <person name="Barry K."/>
            <person name="Sandor L."/>
            <person name="Lee J."/>
            <person name="Lipzen A."/>
            <person name="Pangilinan J."/>
            <person name="LaButti K."/>
            <person name="Hainaut M."/>
            <person name="Henrissat B."/>
            <person name="Grigoriev I.V."/>
            <person name="Spatafora J.W."/>
            <person name="Aime M.C."/>
        </authorList>
    </citation>
    <scope>NUCLEOTIDE SEQUENCE [LARGE SCALE GENOMIC DNA]</scope>
    <source>
        <strain evidence="5 6">MCA 3882</strain>
    </source>
</reference>
<protein>
    <submittedName>
        <fullName evidence="5">WD40 repeat-like protein</fullName>
    </submittedName>
</protein>
<dbReference type="EMBL" id="KZ819608">
    <property type="protein sequence ID" value="PWN31461.1"/>
    <property type="molecule type" value="Genomic_DNA"/>
</dbReference>
<dbReference type="GeneID" id="37024883"/>
<feature type="compositionally biased region" description="Low complexity" evidence="4">
    <location>
        <begin position="43"/>
        <end position="59"/>
    </location>
</feature>
<dbReference type="AlphaFoldDB" id="A0A316V4P4"/>
<evidence type="ECO:0000256" key="1">
    <source>
        <dbReference type="ARBA" id="ARBA00022574"/>
    </source>
</evidence>
<dbReference type="Proteomes" id="UP000245771">
    <property type="component" value="Unassembled WGS sequence"/>
</dbReference>
<name>A0A316V4P4_9BASI</name>
<evidence type="ECO:0000256" key="2">
    <source>
        <dbReference type="ARBA" id="ARBA00022737"/>
    </source>
</evidence>
<feature type="region of interest" description="Disordered" evidence="4">
    <location>
        <begin position="38"/>
        <end position="65"/>
    </location>
</feature>
<dbReference type="InterPro" id="IPR045159">
    <property type="entry name" value="DCAF7-like"/>
</dbReference>
<evidence type="ECO:0000256" key="4">
    <source>
        <dbReference type="SAM" id="MobiDB-lite"/>
    </source>
</evidence>
<dbReference type="Pfam" id="PF00400">
    <property type="entry name" value="WD40"/>
    <property type="match status" value="2"/>
</dbReference>
<evidence type="ECO:0000256" key="3">
    <source>
        <dbReference type="PROSITE-ProRule" id="PRU00221"/>
    </source>
</evidence>
<organism evidence="5 6">
    <name type="scientific">Meira miltonrushii</name>
    <dbReference type="NCBI Taxonomy" id="1280837"/>
    <lineage>
        <taxon>Eukaryota</taxon>
        <taxon>Fungi</taxon>
        <taxon>Dikarya</taxon>
        <taxon>Basidiomycota</taxon>
        <taxon>Ustilaginomycotina</taxon>
        <taxon>Exobasidiomycetes</taxon>
        <taxon>Exobasidiales</taxon>
        <taxon>Brachybasidiaceae</taxon>
        <taxon>Meira</taxon>
    </lineage>
</organism>
<feature type="region of interest" description="Disordered" evidence="4">
    <location>
        <begin position="115"/>
        <end position="149"/>
    </location>
</feature>
<sequence length="523" mass="55409">MNDISNFEYLAPWPVHALAWSTSPSTNASSSKWQETIRGNPYQQQNNNQNSSSSSSNSNPSGIPRDARIAIGSFVDEYTNRIQILGVTDDEYGLPTLAPVADSAHPYPATRIAFQPSTLDEGGSGGNDGRSSSYYKQSKGDSWGSGDVEDGTGGYDAISRYPDRELLATTADCLRIWECLREEDGGGSGSGFLGDRSGKGYPFALREKSVLAHSKNTTTSPAPLTSFSWNVPSPNLIVTSSIDTTCTIWDLPSRTALTQLIAHDREVYDVDWCPGSSDVFASVGADGSVRVFDLRSLEHSTIIYETGNPGPMSTGSGGNNGDTSRPSSGMSHENLAAPLLRIAFNPWDANYLATFHLDSDSVQILDVRAPGSPILELRGHQGAINAVAWGPPGTGFSGGSSKGMICTAGDDSQCLVYDLASATLRSASAQGRRSRNGAGPSPAPSSDRGVNSSIGAEVPILAYSAEEMVNNVAWLRLPTLGGSSTNKSGGGVVQEWDEYGNKSGPDIDWLAMTSGRSVRVLRV</sequence>
<accession>A0A316V4P4</accession>
<dbReference type="FunCoup" id="A0A316V4P4">
    <property type="interactions" value="443"/>
</dbReference>
<gene>
    <name evidence="5" type="ORF">FA14DRAFT_94217</name>
</gene>
<dbReference type="InterPro" id="IPR036322">
    <property type="entry name" value="WD40_repeat_dom_sf"/>
</dbReference>
<feature type="repeat" description="WD" evidence="3">
    <location>
        <begin position="260"/>
        <end position="302"/>
    </location>
</feature>
<dbReference type="SUPFAM" id="SSF50978">
    <property type="entry name" value="WD40 repeat-like"/>
    <property type="match status" value="1"/>
</dbReference>
<dbReference type="InParanoid" id="A0A316V4P4"/>
<keyword evidence="6" id="KW-1185">Reference proteome</keyword>
<dbReference type="InterPro" id="IPR015943">
    <property type="entry name" value="WD40/YVTN_repeat-like_dom_sf"/>
</dbReference>
<dbReference type="PROSITE" id="PS50082">
    <property type="entry name" value="WD_REPEATS_2"/>
    <property type="match status" value="1"/>
</dbReference>
<evidence type="ECO:0000313" key="6">
    <source>
        <dbReference type="Proteomes" id="UP000245771"/>
    </source>
</evidence>
<keyword evidence="1 3" id="KW-0853">WD repeat</keyword>
<evidence type="ECO:0000313" key="5">
    <source>
        <dbReference type="EMBL" id="PWN31461.1"/>
    </source>
</evidence>
<dbReference type="Gene3D" id="2.130.10.10">
    <property type="entry name" value="YVTN repeat-like/Quinoprotein amine dehydrogenase"/>
    <property type="match status" value="1"/>
</dbReference>
<feature type="region of interest" description="Disordered" evidence="4">
    <location>
        <begin position="305"/>
        <end position="330"/>
    </location>
</feature>
<keyword evidence="2" id="KW-0677">Repeat</keyword>
<proteinExistence type="predicted"/>